<dbReference type="AlphaFoldDB" id="A0A9P6FU98"/>
<accession>A0A9P6FU98</accession>
<name>A0A9P6FU98_9FUNG</name>
<evidence type="ECO:0000256" key="1">
    <source>
        <dbReference type="SAM" id="MobiDB-lite"/>
    </source>
</evidence>
<dbReference type="InterPro" id="IPR027417">
    <property type="entry name" value="P-loop_NTPase"/>
</dbReference>
<dbReference type="GO" id="GO:0071013">
    <property type="term" value="C:catalytic step 2 spliceosome"/>
    <property type="evidence" value="ECO:0007669"/>
    <property type="project" value="TreeGrafter"/>
</dbReference>
<dbReference type="Pfam" id="PF13086">
    <property type="entry name" value="AAA_11"/>
    <property type="match status" value="1"/>
</dbReference>
<evidence type="ECO:0000313" key="5">
    <source>
        <dbReference type="Proteomes" id="UP000780801"/>
    </source>
</evidence>
<feature type="domain" description="DNA2/NAM7 helicase helicase" evidence="2">
    <location>
        <begin position="352"/>
        <end position="435"/>
    </location>
</feature>
<feature type="region of interest" description="Disordered" evidence="1">
    <location>
        <begin position="546"/>
        <end position="566"/>
    </location>
</feature>
<feature type="compositionally biased region" description="Basic and acidic residues" evidence="1">
    <location>
        <begin position="469"/>
        <end position="480"/>
    </location>
</feature>
<organism evidence="4 5">
    <name type="scientific">Lunasporangiospora selenospora</name>
    <dbReference type="NCBI Taxonomy" id="979761"/>
    <lineage>
        <taxon>Eukaryota</taxon>
        <taxon>Fungi</taxon>
        <taxon>Fungi incertae sedis</taxon>
        <taxon>Mucoromycota</taxon>
        <taxon>Mortierellomycotina</taxon>
        <taxon>Mortierellomycetes</taxon>
        <taxon>Mortierellales</taxon>
        <taxon>Mortierellaceae</taxon>
        <taxon>Lunasporangiospora</taxon>
    </lineage>
</organism>
<dbReference type="GO" id="GO:0003729">
    <property type="term" value="F:mRNA binding"/>
    <property type="evidence" value="ECO:0007669"/>
    <property type="project" value="TreeGrafter"/>
</dbReference>
<dbReference type="SUPFAM" id="SSF52540">
    <property type="entry name" value="P-loop containing nucleoside triphosphate hydrolases"/>
    <property type="match status" value="1"/>
</dbReference>
<feature type="compositionally biased region" description="Basic and acidic residues" evidence="1">
    <location>
        <begin position="495"/>
        <end position="506"/>
    </location>
</feature>
<gene>
    <name evidence="4" type="ORF">BGW38_001167</name>
</gene>
<dbReference type="InterPro" id="IPR032174">
    <property type="entry name" value="Aquarius_N"/>
</dbReference>
<sequence length="566" mass="63992">MQLAKELAHINAAKQAIVPVEGEDPSKATDDVRLQQLSQSSEDPVTYITEKDKRLSYILQKAASMAYVVQVKINMADIQNDSVASLAEAWSSDAAAEELDASLIDRVYTDELVKYGFAYNKLTLLDVYRQIVVICILSKLAKDEDYGSLFSQLLDNLMFYTGLEINGHLGLTLTNEEMTELAASKLSKLQHTLLVTHNNQALNQLFEKFITLDVDKRRLLRLRRGEEELNTELSFSYLLTVVGRLAQSLAIGGEHGSTCETAGYFVSYHVVPIWKVYEQEGESKDPSELSIDMIKGLFPFGSFFSNAPAPPFSDCSATEDTLKAARGCFHHLSNLFEQLEVSVFELLKSSYDRANYLLTKEAMIIAMTRTHTALKRRKLASLGFKYDNIAIEEAAQILEVKTFIPMLLQEPEDGVNRLKRVIFIGVHNQLPPVAKNMTFQQYGNMEQSMFTRFEAAKAGQEFKDEEQEDSKGGKKSDKDKKKAKRKGNDDDDDKEEAKQAEDEGKNCEVESLVQMGEYVFGMMKEYCSSSMLYIPSVLMLIVCNPRRRKQEEEEEEEEENAMKVDK</sequence>
<dbReference type="Proteomes" id="UP000780801">
    <property type="component" value="Unassembled WGS sequence"/>
</dbReference>
<dbReference type="InterPro" id="IPR041677">
    <property type="entry name" value="DNA2/NAM7_AAA_11"/>
</dbReference>
<evidence type="ECO:0000259" key="2">
    <source>
        <dbReference type="Pfam" id="PF13086"/>
    </source>
</evidence>
<proteinExistence type="predicted"/>
<protein>
    <submittedName>
        <fullName evidence="4">Uncharacterized protein</fullName>
    </submittedName>
</protein>
<dbReference type="EMBL" id="JAABOA010001354">
    <property type="protein sequence ID" value="KAF9581713.1"/>
    <property type="molecule type" value="Genomic_DNA"/>
</dbReference>
<dbReference type="GO" id="GO:0004386">
    <property type="term" value="F:helicase activity"/>
    <property type="evidence" value="ECO:0007669"/>
    <property type="project" value="InterPro"/>
</dbReference>
<dbReference type="PANTHER" id="PTHR10887:SF5">
    <property type="entry name" value="RNA HELICASE AQUARIUS"/>
    <property type="match status" value="1"/>
</dbReference>
<evidence type="ECO:0000313" key="4">
    <source>
        <dbReference type="EMBL" id="KAF9581713.1"/>
    </source>
</evidence>
<comment type="caution">
    <text evidence="4">The sequence shown here is derived from an EMBL/GenBank/DDBJ whole genome shotgun (WGS) entry which is preliminary data.</text>
</comment>
<keyword evidence="5" id="KW-1185">Reference proteome</keyword>
<evidence type="ECO:0000259" key="3">
    <source>
        <dbReference type="Pfam" id="PF16399"/>
    </source>
</evidence>
<dbReference type="OrthoDB" id="1879at2759"/>
<dbReference type="InterPro" id="IPR045055">
    <property type="entry name" value="DNA2/NAM7-like"/>
</dbReference>
<reference evidence="4" key="1">
    <citation type="journal article" date="2020" name="Fungal Divers.">
        <title>Resolving the Mortierellaceae phylogeny through synthesis of multi-gene phylogenetics and phylogenomics.</title>
        <authorList>
            <person name="Vandepol N."/>
            <person name="Liber J."/>
            <person name="Desiro A."/>
            <person name="Na H."/>
            <person name="Kennedy M."/>
            <person name="Barry K."/>
            <person name="Grigoriev I.V."/>
            <person name="Miller A.N."/>
            <person name="O'Donnell K."/>
            <person name="Stajich J.E."/>
            <person name="Bonito G."/>
        </authorList>
    </citation>
    <scope>NUCLEOTIDE SEQUENCE</scope>
    <source>
        <strain evidence="4">KOD1015</strain>
    </source>
</reference>
<dbReference type="Gene3D" id="3.40.50.300">
    <property type="entry name" value="P-loop containing nucleotide triphosphate hydrolases"/>
    <property type="match status" value="1"/>
</dbReference>
<feature type="region of interest" description="Disordered" evidence="1">
    <location>
        <begin position="460"/>
        <end position="506"/>
    </location>
</feature>
<feature type="domain" description="RNA helicase aquarius N-terminal" evidence="3">
    <location>
        <begin position="130"/>
        <end position="205"/>
    </location>
</feature>
<dbReference type="PANTHER" id="PTHR10887">
    <property type="entry name" value="DNA2/NAM7 HELICASE FAMILY"/>
    <property type="match status" value="1"/>
</dbReference>
<dbReference type="Pfam" id="PF16399">
    <property type="entry name" value="Aquarius_N_1st"/>
    <property type="match status" value="1"/>
</dbReference>